<evidence type="ECO:0000256" key="3">
    <source>
        <dbReference type="ARBA" id="ARBA00004123"/>
    </source>
</evidence>
<evidence type="ECO:0000256" key="16">
    <source>
        <dbReference type="ARBA" id="ARBA00023242"/>
    </source>
</evidence>
<dbReference type="EMBL" id="IACI01044415">
    <property type="protein sequence ID" value="LAA23966.1"/>
    <property type="molecule type" value="Transcribed_RNA"/>
</dbReference>
<keyword evidence="12" id="KW-0862">Zinc</keyword>
<comment type="cofactor">
    <cofactor evidence="2">
        <name>Zn(2+)</name>
        <dbReference type="ChEBI" id="CHEBI:29105"/>
    </cofactor>
</comment>
<evidence type="ECO:0000256" key="18">
    <source>
        <dbReference type="ARBA" id="ARBA00048969"/>
    </source>
</evidence>
<evidence type="ECO:0000256" key="19">
    <source>
        <dbReference type="ARBA" id="ARBA00064648"/>
    </source>
</evidence>
<keyword evidence="8 20" id="KW-0662">Pyridine nucleotide biosynthesis</keyword>
<proteinExistence type="inferred from homology"/>
<reference evidence="22" key="1">
    <citation type="submission" date="2017-07" db="EMBL/GenBank/DDBJ databases">
        <authorList>
            <person name="Mikheyev A."/>
            <person name="Grau M."/>
        </authorList>
    </citation>
    <scope>NUCLEOTIDE SEQUENCE</scope>
    <source>
        <tissue evidence="22">Venom_gland</tissue>
    </source>
</reference>
<evidence type="ECO:0000256" key="4">
    <source>
        <dbReference type="ARBA" id="ARBA00004658"/>
    </source>
</evidence>
<evidence type="ECO:0000256" key="10">
    <source>
        <dbReference type="ARBA" id="ARBA00022695"/>
    </source>
</evidence>
<evidence type="ECO:0000256" key="13">
    <source>
        <dbReference type="ARBA" id="ARBA00022840"/>
    </source>
</evidence>
<dbReference type="CDD" id="cd09286">
    <property type="entry name" value="NMNAT_Eukarya"/>
    <property type="match status" value="1"/>
</dbReference>
<dbReference type="InterPro" id="IPR045094">
    <property type="entry name" value="NMNAT_euk"/>
</dbReference>
<dbReference type="Gene3D" id="3.40.50.620">
    <property type="entry name" value="HUPs"/>
    <property type="match status" value="1"/>
</dbReference>
<dbReference type="NCBIfam" id="TIGR00482">
    <property type="entry name" value="nicotinate (nicotinamide) nucleotide adenylyltransferase"/>
    <property type="match status" value="1"/>
</dbReference>
<evidence type="ECO:0000259" key="21">
    <source>
        <dbReference type="Pfam" id="PF01467"/>
    </source>
</evidence>
<evidence type="ECO:0000256" key="12">
    <source>
        <dbReference type="ARBA" id="ARBA00022833"/>
    </source>
</evidence>
<dbReference type="SUPFAM" id="SSF52374">
    <property type="entry name" value="Nucleotidylyl transferase"/>
    <property type="match status" value="1"/>
</dbReference>
<keyword evidence="11 20" id="KW-0547">Nucleotide-binding</keyword>
<dbReference type="GO" id="GO:0004515">
    <property type="term" value="F:nicotinate-nucleotide adenylyltransferase activity"/>
    <property type="evidence" value="ECO:0007669"/>
    <property type="project" value="UniProtKB-EC"/>
</dbReference>
<dbReference type="InterPro" id="IPR051182">
    <property type="entry name" value="Euk_NMN_adenylyltrnsfrase"/>
</dbReference>
<dbReference type="GO" id="GO:0005739">
    <property type="term" value="C:mitochondrion"/>
    <property type="evidence" value="ECO:0007669"/>
    <property type="project" value="TreeGrafter"/>
</dbReference>
<comment type="catalytic activity">
    <reaction evidence="18">
        <text>beta-nicotinamide D-ribonucleotide + ATP + H(+) = diphosphate + NAD(+)</text>
        <dbReference type="Rhea" id="RHEA:21360"/>
        <dbReference type="ChEBI" id="CHEBI:14649"/>
        <dbReference type="ChEBI" id="CHEBI:15378"/>
        <dbReference type="ChEBI" id="CHEBI:30616"/>
        <dbReference type="ChEBI" id="CHEBI:33019"/>
        <dbReference type="ChEBI" id="CHEBI:57540"/>
        <dbReference type="EC" id="2.7.7.1"/>
    </reaction>
    <physiologicalReaction direction="left-to-right" evidence="18">
        <dbReference type="Rhea" id="RHEA:21361"/>
    </physiologicalReaction>
    <physiologicalReaction direction="right-to-left" evidence="18">
        <dbReference type="Rhea" id="RHEA:21362"/>
    </physiologicalReaction>
</comment>
<dbReference type="UniPathway" id="UPA00253">
    <property type="reaction ID" value="UER00332"/>
</dbReference>
<comment type="pathway">
    <text evidence="4 20">Cofactor biosynthesis; NAD(+) biosynthesis; NAD(+) from nicotinamide D-ribonucleotide: step 1/1.</text>
</comment>
<protein>
    <recommendedName>
        <fullName evidence="20">Nicotinamide-nucleotide adenylyltransferase</fullName>
        <ecNumber evidence="20">2.7.7.1</ecNumber>
        <ecNumber evidence="20">2.7.7.18</ecNumber>
    </recommendedName>
</protein>
<accession>A0A2H6N3W2</accession>
<keyword evidence="15 20" id="KW-0520">NAD</keyword>
<sequence>MKHLTPLVLLACGSFNPITNMHMRLFELARDHLHQTGKYHVTEGIISPVSDSYWKQGLVAAKHRVAMVRLAVETSDWIRVDPWESEQTQWTETLIVLRHHYKELVKTHNIRKLYRENTWSKEEEADPSIRSSVTAVPELKLLCGADVLKTFQTPNLWKTEHIIEIVERFGLVCVSRAGHDPSQYITNLEFLNNCQHNIHLVKEWVLNEISATSIRCALRKGQSVKYLVPDSVTSYIKQHNIYMEKTE</sequence>
<keyword evidence="14" id="KW-0460">Magnesium</keyword>
<evidence type="ECO:0000256" key="8">
    <source>
        <dbReference type="ARBA" id="ARBA00022642"/>
    </source>
</evidence>
<feature type="domain" description="Cytidyltransferase-like" evidence="21">
    <location>
        <begin position="10"/>
        <end position="216"/>
    </location>
</feature>
<comment type="catalytic activity">
    <reaction evidence="17">
        <text>nicotinate beta-D-ribonucleotide + ATP + H(+) = deamido-NAD(+) + diphosphate</text>
        <dbReference type="Rhea" id="RHEA:22860"/>
        <dbReference type="ChEBI" id="CHEBI:15378"/>
        <dbReference type="ChEBI" id="CHEBI:30616"/>
        <dbReference type="ChEBI" id="CHEBI:33019"/>
        <dbReference type="ChEBI" id="CHEBI:57502"/>
        <dbReference type="ChEBI" id="CHEBI:58437"/>
        <dbReference type="EC" id="2.7.7.18"/>
    </reaction>
    <physiologicalReaction direction="left-to-right" evidence="17">
        <dbReference type="Rhea" id="RHEA:22861"/>
    </physiologicalReaction>
    <physiologicalReaction direction="right-to-left" evidence="17">
        <dbReference type="Rhea" id="RHEA:22862"/>
    </physiologicalReaction>
</comment>
<name>A0A2H6N3W2_9SAUR</name>
<dbReference type="GO" id="GO:0000309">
    <property type="term" value="F:nicotinamide-nucleotide adenylyltransferase activity"/>
    <property type="evidence" value="ECO:0007669"/>
    <property type="project" value="UniProtKB-EC"/>
</dbReference>
<keyword evidence="7" id="KW-0597">Phosphoprotein</keyword>
<evidence type="ECO:0000256" key="15">
    <source>
        <dbReference type="ARBA" id="ARBA00023027"/>
    </source>
</evidence>
<dbReference type="FunFam" id="3.40.50.620:FF:000101">
    <property type="entry name" value="Nicotinamide-nucleotide adenylyltransferase"/>
    <property type="match status" value="1"/>
</dbReference>
<evidence type="ECO:0000256" key="20">
    <source>
        <dbReference type="RuleBase" id="RU362021"/>
    </source>
</evidence>
<evidence type="ECO:0000256" key="17">
    <source>
        <dbReference type="ARBA" id="ARBA00048514"/>
    </source>
</evidence>
<keyword evidence="9 20" id="KW-0808">Transferase</keyword>
<dbReference type="PANTHER" id="PTHR12039">
    <property type="entry name" value="NICOTINAMIDE MONONUCLEOTIDE ADENYLYLTRANSFERASE"/>
    <property type="match status" value="1"/>
</dbReference>
<evidence type="ECO:0000256" key="1">
    <source>
        <dbReference type="ARBA" id="ARBA00001946"/>
    </source>
</evidence>
<evidence type="ECO:0000313" key="22">
    <source>
        <dbReference type="EMBL" id="LAA23966.1"/>
    </source>
</evidence>
<evidence type="ECO:0000256" key="6">
    <source>
        <dbReference type="ARBA" id="ARBA00007064"/>
    </source>
</evidence>
<evidence type="ECO:0000256" key="11">
    <source>
        <dbReference type="ARBA" id="ARBA00022741"/>
    </source>
</evidence>
<dbReference type="EC" id="2.7.7.1" evidence="20"/>
<dbReference type="InterPro" id="IPR004821">
    <property type="entry name" value="Cyt_trans-like"/>
</dbReference>
<comment type="pathway">
    <text evidence="5">Cofactor biosynthesis; NAD(+) biosynthesis; deamido-NAD(+) from nicotinate D-ribonucleotide: step 1/1.</text>
</comment>
<evidence type="ECO:0000256" key="7">
    <source>
        <dbReference type="ARBA" id="ARBA00022553"/>
    </source>
</evidence>
<dbReference type="InterPro" id="IPR014729">
    <property type="entry name" value="Rossmann-like_a/b/a_fold"/>
</dbReference>
<dbReference type="GO" id="GO:0005634">
    <property type="term" value="C:nucleus"/>
    <property type="evidence" value="ECO:0007669"/>
    <property type="project" value="UniProtKB-SubCell"/>
</dbReference>
<evidence type="ECO:0000256" key="2">
    <source>
        <dbReference type="ARBA" id="ARBA00001947"/>
    </source>
</evidence>
<dbReference type="PANTHER" id="PTHR12039:SF7">
    <property type="entry name" value="NICOTINAMIDE_NICOTINIC ACID MONONUCLEOTIDE ADENYLYLTRANSFERASE 3"/>
    <property type="match status" value="1"/>
</dbReference>
<dbReference type="GO" id="GO:0005524">
    <property type="term" value="F:ATP binding"/>
    <property type="evidence" value="ECO:0007669"/>
    <property type="project" value="UniProtKB-KW"/>
</dbReference>
<dbReference type="EC" id="2.7.7.18" evidence="20"/>
<comment type="subunit">
    <text evidence="19">Homohexamer. Interacts with ADPRT/PARP1.</text>
</comment>
<evidence type="ECO:0000256" key="5">
    <source>
        <dbReference type="ARBA" id="ARBA00005019"/>
    </source>
</evidence>
<comment type="cofactor">
    <cofactor evidence="1">
        <name>Mg(2+)</name>
        <dbReference type="ChEBI" id="CHEBI:18420"/>
    </cofactor>
</comment>
<dbReference type="GO" id="GO:0009435">
    <property type="term" value="P:NAD+ biosynthetic process"/>
    <property type="evidence" value="ECO:0007669"/>
    <property type="project" value="UniProtKB-UniPathway"/>
</dbReference>
<keyword evidence="10 20" id="KW-0548">Nucleotidyltransferase</keyword>
<dbReference type="AlphaFoldDB" id="A0A2H6N3W2"/>
<evidence type="ECO:0000256" key="14">
    <source>
        <dbReference type="ARBA" id="ARBA00022842"/>
    </source>
</evidence>
<comment type="similarity">
    <text evidence="6 20">Belongs to the eukaryotic NMN adenylyltransferase family.</text>
</comment>
<organism evidence="22">
    <name type="scientific">Micrurus carvalhoi</name>
    <dbReference type="NCBI Taxonomy" id="3147026"/>
    <lineage>
        <taxon>Eukaryota</taxon>
        <taxon>Metazoa</taxon>
        <taxon>Chordata</taxon>
        <taxon>Craniata</taxon>
        <taxon>Vertebrata</taxon>
        <taxon>Euteleostomi</taxon>
        <taxon>Lepidosauria</taxon>
        <taxon>Squamata</taxon>
        <taxon>Bifurcata</taxon>
        <taxon>Unidentata</taxon>
        <taxon>Episquamata</taxon>
        <taxon>Toxicofera</taxon>
        <taxon>Serpentes</taxon>
        <taxon>Colubroidea</taxon>
        <taxon>Elapidae</taxon>
        <taxon>Elapinae</taxon>
        <taxon>Micrurus</taxon>
    </lineage>
</organism>
<dbReference type="Pfam" id="PF01467">
    <property type="entry name" value="CTP_transf_like"/>
    <property type="match status" value="1"/>
</dbReference>
<evidence type="ECO:0000256" key="9">
    <source>
        <dbReference type="ARBA" id="ARBA00022679"/>
    </source>
</evidence>
<keyword evidence="16" id="KW-0539">Nucleus</keyword>
<reference evidence="22" key="2">
    <citation type="submission" date="2017-12" db="EMBL/GenBank/DDBJ databases">
        <title>Coralsnake Venomics: Analyses of Venom Gland Transcriptomes and Proteomes of Six Brazilian Taxa.</title>
        <authorList>
            <person name="Aird S.D."/>
            <person name="Jorge da Silva N."/>
            <person name="Qiu L."/>
            <person name="Villar-Briones A."/>
            <person name="Aparecida-Saddi V."/>
            <person name="Campos-Telles M.P."/>
            <person name="Grau M."/>
            <person name="Mikheyev A.S."/>
        </authorList>
    </citation>
    <scope>NUCLEOTIDE SEQUENCE</scope>
    <source>
        <tissue evidence="22">Venom_gland</tissue>
    </source>
</reference>
<comment type="subcellular location">
    <subcellularLocation>
        <location evidence="3">Nucleus</location>
    </subcellularLocation>
</comment>
<keyword evidence="13 20" id="KW-0067">ATP-binding</keyword>
<dbReference type="InterPro" id="IPR005248">
    <property type="entry name" value="NadD/NMNAT"/>
</dbReference>